<dbReference type="GO" id="GO:0004519">
    <property type="term" value="F:endonuclease activity"/>
    <property type="evidence" value="ECO:0007669"/>
    <property type="project" value="InterPro"/>
</dbReference>
<dbReference type="Proteomes" id="UP000230056">
    <property type="component" value="Chromosome"/>
</dbReference>
<sequence length="283" mass="33756">MIFLKQEVLMKLINFLEFEPLKDIMEKMKIDKDEEIEIERIEKIKIARIWKELSSLSGLDIDINETDSSEKGYIKYKEFDKLVAYIRDQKYNKDGTFFLRKFHIAYNCQILSDARKEGNASRFKIVQNKSPEFLINILSNDAQKIIKSNVKAKLDVCKYCLSTINYKNYSRVGKNEREKIWENFSFEEFLGTEFDKNEELIKSYNLDDIENDKIRLYPENWNEISHNYRNSKKWVCEECGKDCSKNKSELEVHHIDHDPSNSEFYNLKALCRTCHSKIHPHME</sequence>
<proteinExistence type="predicted"/>
<feature type="domain" description="HNH nuclease" evidence="1">
    <location>
        <begin position="227"/>
        <end position="276"/>
    </location>
</feature>
<dbReference type="InterPro" id="IPR003615">
    <property type="entry name" value="HNH_nuc"/>
</dbReference>
<organism evidence="2 3">
    <name type="scientific">Fusobacterium pseudoperiodonticum</name>
    <dbReference type="NCBI Taxonomy" id="2663009"/>
    <lineage>
        <taxon>Bacteria</taxon>
        <taxon>Fusobacteriati</taxon>
        <taxon>Fusobacteriota</taxon>
        <taxon>Fusobacteriia</taxon>
        <taxon>Fusobacteriales</taxon>
        <taxon>Fusobacteriaceae</taxon>
        <taxon>Fusobacterium</taxon>
    </lineage>
</organism>
<name>A0A2D3NTJ0_9FUSO</name>
<evidence type="ECO:0000313" key="3">
    <source>
        <dbReference type="Proteomes" id="UP000230056"/>
    </source>
</evidence>
<evidence type="ECO:0000313" key="2">
    <source>
        <dbReference type="EMBL" id="ATV58725.1"/>
    </source>
</evidence>
<evidence type="ECO:0000259" key="1">
    <source>
        <dbReference type="SMART" id="SM00507"/>
    </source>
</evidence>
<dbReference type="CDD" id="cd00085">
    <property type="entry name" value="HNHc"/>
    <property type="match status" value="1"/>
</dbReference>
<reference evidence="2 3" key="1">
    <citation type="submission" date="2017-11" db="EMBL/GenBank/DDBJ databases">
        <title>Genome sequencing of Fusobacterium periodonticum KCOM 1261.</title>
        <authorList>
            <person name="Kook J.-K."/>
            <person name="Park S.-N."/>
            <person name="Lim Y.K."/>
        </authorList>
    </citation>
    <scope>NUCLEOTIDE SEQUENCE [LARGE SCALE GENOMIC DNA]</scope>
    <source>
        <strain evidence="2 3">KCOM 1261</strain>
    </source>
</reference>
<dbReference type="InterPro" id="IPR002711">
    <property type="entry name" value="HNH"/>
</dbReference>
<accession>A0A2D3NTJ0</accession>
<gene>
    <name evidence="2" type="ORF">CTM72_02540</name>
</gene>
<dbReference type="Pfam" id="PF01844">
    <property type="entry name" value="HNH"/>
    <property type="match status" value="1"/>
</dbReference>
<protein>
    <recommendedName>
        <fullName evidence="1">HNH nuclease domain-containing protein</fullName>
    </recommendedName>
</protein>
<dbReference type="GO" id="GO:0008270">
    <property type="term" value="F:zinc ion binding"/>
    <property type="evidence" value="ECO:0007669"/>
    <property type="project" value="InterPro"/>
</dbReference>
<dbReference type="EMBL" id="CP024699">
    <property type="protein sequence ID" value="ATV58725.1"/>
    <property type="molecule type" value="Genomic_DNA"/>
</dbReference>
<dbReference type="SMART" id="SM00507">
    <property type="entry name" value="HNHc"/>
    <property type="match status" value="1"/>
</dbReference>
<dbReference type="GO" id="GO:0003676">
    <property type="term" value="F:nucleic acid binding"/>
    <property type="evidence" value="ECO:0007669"/>
    <property type="project" value="InterPro"/>
</dbReference>
<dbReference type="AlphaFoldDB" id="A0A2D3NTJ0"/>